<dbReference type="GO" id="GO:0006099">
    <property type="term" value="P:tricarboxylic acid cycle"/>
    <property type="evidence" value="ECO:0007669"/>
    <property type="project" value="TreeGrafter"/>
</dbReference>
<feature type="domain" description="Isopropylmalate dehydrogenase-like" evidence="2">
    <location>
        <begin position="22"/>
        <end position="339"/>
    </location>
</feature>
<dbReference type="Proteomes" id="UP000320475">
    <property type="component" value="Unassembled WGS sequence"/>
</dbReference>
<dbReference type="GO" id="GO:0051287">
    <property type="term" value="F:NAD binding"/>
    <property type="evidence" value="ECO:0007669"/>
    <property type="project" value="InterPro"/>
</dbReference>
<dbReference type="SUPFAM" id="SSF53659">
    <property type="entry name" value="Isocitrate/Isopropylmalate dehydrogenase-like"/>
    <property type="match status" value="1"/>
</dbReference>
<dbReference type="PANTHER" id="PTHR11835:SF48">
    <property type="entry name" value="HOMOISOCITRATE DEHYDROGENASE, MITOCHONDRIAL"/>
    <property type="match status" value="1"/>
</dbReference>
<keyword evidence="5" id="KW-1185">Reference proteome</keyword>
<comment type="caution">
    <text evidence="3">The sequence shown here is derived from an EMBL/GenBank/DDBJ whole genome shotgun (WGS) entry which is preliminary data.</text>
</comment>
<dbReference type="GO" id="GO:0047046">
    <property type="term" value="F:homoisocitrate dehydrogenase activity"/>
    <property type="evidence" value="ECO:0007669"/>
    <property type="project" value="TreeGrafter"/>
</dbReference>
<evidence type="ECO:0000259" key="2">
    <source>
        <dbReference type="SMART" id="SM01329"/>
    </source>
</evidence>
<dbReference type="EMBL" id="QEAM01000164">
    <property type="protein sequence ID" value="TPX44881.1"/>
    <property type="molecule type" value="Genomic_DNA"/>
</dbReference>
<dbReference type="GO" id="GO:0004449">
    <property type="term" value="F:isocitrate dehydrogenase (NAD+) activity"/>
    <property type="evidence" value="ECO:0007669"/>
    <property type="project" value="TreeGrafter"/>
</dbReference>
<dbReference type="STRING" id="286115.A0A507D0P4"/>
<dbReference type="PANTHER" id="PTHR11835">
    <property type="entry name" value="DECARBOXYLATING DEHYDROGENASES-ISOCITRATE, ISOPROPYLMALATE, TARTRATE"/>
    <property type="match status" value="1"/>
</dbReference>
<gene>
    <name evidence="3" type="ORF">SeLEV6574_g04233</name>
    <name evidence="4" type="ORF">SeMB42_g03366</name>
</gene>
<dbReference type="InterPro" id="IPR024084">
    <property type="entry name" value="IsoPropMal-DH-like_dom"/>
</dbReference>
<evidence type="ECO:0000313" key="6">
    <source>
        <dbReference type="Proteomes" id="UP000320475"/>
    </source>
</evidence>
<dbReference type="PROSITE" id="PS00470">
    <property type="entry name" value="IDH_IMDH"/>
    <property type="match status" value="1"/>
</dbReference>
<sequence>MFPNVHKVAARGLAVASKAPLTIGLIPGDGIGHEVIPSAARVLGAVAPAAFAFVHLDAGYEHFQRTGTALPSATADHLLTQCDGALFGAVSSPSGPVPGYSSPIVALRKMLDLYANVRPVASTARGIDMLIVRENTECLYVKKEWIDDTPRGKVAYATRQISEHASRRIAAVAFEHALRRPKRTVTIVHKANVLSTTDGLFRTSCLAVSQDPRYRDVRVHEQLVDSMVYRLFKEPHVFDVIVAPNLYGDIISDAAAALVGSLGVVGAANVGDAFTMGEPVHGSAPDIAGKGIANPVAAVRSAALLLQNLGMAAEAARILNAVDAVPESEGTPDMGGQDYAHPLRGPGCVYCKPEDTM</sequence>
<dbReference type="EMBL" id="QEAN01000118">
    <property type="protein sequence ID" value="TPX47332.1"/>
    <property type="molecule type" value="Genomic_DNA"/>
</dbReference>
<dbReference type="AlphaFoldDB" id="A0A507D0P4"/>
<dbReference type="GO" id="GO:0009085">
    <property type="term" value="P:lysine biosynthetic process"/>
    <property type="evidence" value="ECO:0007669"/>
    <property type="project" value="TreeGrafter"/>
</dbReference>
<dbReference type="GO" id="GO:0006102">
    <property type="term" value="P:isocitrate metabolic process"/>
    <property type="evidence" value="ECO:0007669"/>
    <property type="project" value="TreeGrafter"/>
</dbReference>
<evidence type="ECO:0000256" key="1">
    <source>
        <dbReference type="ARBA" id="ARBA00007769"/>
    </source>
</evidence>
<dbReference type="VEuPathDB" id="FungiDB:SeMB42_g03366"/>
<dbReference type="GO" id="GO:0000287">
    <property type="term" value="F:magnesium ion binding"/>
    <property type="evidence" value="ECO:0007669"/>
    <property type="project" value="InterPro"/>
</dbReference>
<dbReference type="OrthoDB" id="10261637at2759"/>
<proteinExistence type="inferred from homology"/>
<dbReference type="Proteomes" id="UP000317494">
    <property type="component" value="Unassembled WGS sequence"/>
</dbReference>
<name>A0A507D0P4_9FUNG</name>
<evidence type="ECO:0000313" key="5">
    <source>
        <dbReference type="Proteomes" id="UP000317494"/>
    </source>
</evidence>
<protein>
    <recommendedName>
        <fullName evidence="2">Isopropylmalate dehydrogenase-like domain-containing protein</fullName>
    </recommendedName>
</protein>
<comment type="similarity">
    <text evidence="1">Belongs to the isocitrate and isopropylmalate dehydrogenases family.</text>
</comment>
<dbReference type="GO" id="GO:0005739">
    <property type="term" value="C:mitochondrion"/>
    <property type="evidence" value="ECO:0007669"/>
    <property type="project" value="TreeGrafter"/>
</dbReference>
<dbReference type="Pfam" id="PF00180">
    <property type="entry name" value="Iso_dh"/>
    <property type="match status" value="1"/>
</dbReference>
<reference evidence="5 6" key="1">
    <citation type="journal article" date="2019" name="Sci. Rep.">
        <title>Comparative genomics of chytrid fungi reveal insights into the obligate biotrophic and pathogenic lifestyle of Synchytrium endobioticum.</title>
        <authorList>
            <person name="van de Vossenberg B.T.L.H."/>
            <person name="Warris S."/>
            <person name="Nguyen H.D.T."/>
            <person name="van Gent-Pelzer M.P.E."/>
            <person name="Joly D.L."/>
            <person name="van de Geest H.C."/>
            <person name="Bonants P.J.M."/>
            <person name="Smith D.S."/>
            <person name="Levesque C.A."/>
            <person name="van der Lee T.A.J."/>
        </authorList>
    </citation>
    <scope>NUCLEOTIDE SEQUENCE [LARGE SCALE GENOMIC DNA]</scope>
    <source>
        <strain evidence="3 6">LEV6574</strain>
        <strain evidence="4 5">MB42</strain>
    </source>
</reference>
<evidence type="ECO:0000313" key="4">
    <source>
        <dbReference type="EMBL" id="TPX47332.1"/>
    </source>
</evidence>
<organism evidence="3 6">
    <name type="scientific">Synchytrium endobioticum</name>
    <dbReference type="NCBI Taxonomy" id="286115"/>
    <lineage>
        <taxon>Eukaryota</taxon>
        <taxon>Fungi</taxon>
        <taxon>Fungi incertae sedis</taxon>
        <taxon>Chytridiomycota</taxon>
        <taxon>Chytridiomycota incertae sedis</taxon>
        <taxon>Chytridiomycetes</taxon>
        <taxon>Synchytriales</taxon>
        <taxon>Synchytriaceae</taxon>
        <taxon>Synchytrium</taxon>
    </lineage>
</organism>
<dbReference type="SMART" id="SM01329">
    <property type="entry name" value="Iso_dh"/>
    <property type="match status" value="1"/>
</dbReference>
<dbReference type="Gene3D" id="3.40.718.10">
    <property type="entry name" value="Isopropylmalate Dehydrogenase"/>
    <property type="match status" value="1"/>
</dbReference>
<evidence type="ECO:0000313" key="3">
    <source>
        <dbReference type="EMBL" id="TPX44881.1"/>
    </source>
</evidence>
<accession>A0A507D0P4</accession>
<dbReference type="InterPro" id="IPR019818">
    <property type="entry name" value="IsoCit/isopropylmalate_DH_CS"/>
</dbReference>